<evidence type="ECO:0000256" key="1">
    <source>
        <dbReference type="SAM" id="MobiDB-lite"/>
    </source>
</evidence>
<feature type="region of interest" description="Disordered" evidence="1">
    <location>
        <begin position="244"/>
        <end position="263"/>
    </location>
</feature>
<proteinExistence type="predicted"/>
<dbReference type="NCBIfam" id="TIGR01590">
    <property type="entry name" value="yir-bir-cir_Pla"/>
    <property type="match status" value="1"/>
</dbReference>
<feature type="compositionally biased region" description="Low complexity" evidence="1">
    <location>
        <begin position="250"/>
        <end position="263"/>
    </location>
</feature>
<dbReference type="VEuPathDB" id="PlasmoDB:PY03967"/>
<evidence type="ECO:0000313" key="3">
    <source>
        <dbReference type="EMBL" id="VTZ79225.1"/>
    </source>
</evidence>
<dbReference type="VEuPathDB" id="PlasmoDB:PYYM_0020700"/>
<dbReference type="GeneID" id="3830257"/>
<protein>
    <submittedName>
        <fullName evidence="3">YIR protein</fullName>
    </submittedName>
</protein>
<name>A0A4V0KNA1_PLAYE</name>
<dbReference type="EMBL" id="LM993664">
    <property type="protein sequence ID" value="VTZ79225.1"/>
    <property type="molecule type" value="Genomic_DNA"/>
</dbReference>
<gene>
    <name evidence="3" type="ORF">PY17X_1050101</name>
</gene>
<dbReference type="Pfam" id="PF06022">
    <property type="entry name" value="Cir_Bir_Yir"/>
    <property type="match status" value="1"/>
</dbReference>
<accession>A0A4V0KNA1</accession>
<evidence type="ECO:0000313" key="4">
    <source>
        <dbReference type="Proteomes" id="UP000072874"/>
    </source>
</evidence>
<feature type="transmembrane region" description="Helical" evidence="2">
    <location>
        <begin position="272"/>
        <end position="290"/>
    </location>
</feature>
<dbReference type="VEuPathDB" id="PlasmoDB:PY17X_1050101"/>
<keyword evidence="2" id="KW-0812">Transmembrane</keyword>
<dbReference type="VEuPathDB" id="PlasmoDB:Py17XNL_001002537"/>
<keyword evidence="2" id="KW-1133">Transmembrane helix</keyword>
<dbReference type="AlphaFoldDB" id="A0A4V0KNA1"/>
<dbReference type="RefSeq" id="XP_022811074.2">
    <property type="nucleotide sequence ID" value="XM_022957220.2"/>
</dbReference>
<dbReference type="OrthoDB" id="534666at2759"/>
<reference evidence="3 4" key="1">
    <citation type="journal article" date="2014" name="BMC Biol.">
        <title>A comprehensive evaluation of rodent malaria parasite genomes and gene expression.</title>
        <authorList>
            <person name="Otto T.D."/>
            <person name="Bohme U."/>
            <person name="Jackson A.P."/>
            <person name="Hunt M."/>
            <person name="Franke-Fayard B."/>
            <person name="Hoeijmakers W.A."/>
            <person name="Religa A.A."/>
            <person name="Robertson L."/>
            <person name="Sanders M."/>
            <person name="Ogun S.A."/>
            <person name="Cunningham D."/>
            <person name="Erhart A."/>
            <person name="Billker O."/>
            <person name="Khan S.M."/>
            <person name="Stunnenberg H.G."/>
            <person name="Langhorne J."/>
            <person name="Holder A.A."/>
            <person name="Waters A.P."/>
            <person name="Newbold C.I."/>
            <person name="Pain A."/>
            <person name="Berriman M."/>
            <person name="Janse C.J."/>
        </authorList>
    </citation>
    <scope>NUCLEOTIDE SEQUENCE [LARGE SCALE GENOMIC DNA]</scope>
    <source>
        <strain evidence="3 4">17X</strain>
    </source>
</reference>
<organism evidence="3 4">
    <name type="scientific">Plasmodium yoelii</name>
    <dbReference type="NCBI Taxonomy" id="5861"/>
    <lineage>
        <taxon>Eukaryota</taxon>
        <taxon>Sar</taxon>
        <taxon>Alveolata</taxon>
        <taxon>Apicomplexa</taxon>
        <taxon>Aconoidasida</taxon>
        <taxon>Haemosporida</taxon>
        <taxon>Plasmodiidae</taxon>
        <taxon>Plasmodium</taxon>
        <taxon>Plasmodium (Vinckeia)</taxon>
    </lineage>
</organism>
<evidence type="ECO:0000256" key="2">
    <source>
        <dbReference type="SAM" id="Phobius"/>
    </source>
</evidence>
<dbReference type="Proteomes" id="UP000072874">
    <property type="component" value="Chromosome 10"/>
</dbReference>
<dbReference type="KEGG" id="pyo:PY17X_1050101"/>
<keyword evidence="2" id="KW-0472">Membrane</keyword>
<sequence>MDKTLCEQFDTLRNYLPDDLENYESVDFNQNKDIKYYCSNGESEDTKCKTDLDKINAGCLWLFEQLFVKNGKNINIVQYIIIWLSYKLNKKKYEGITNLNEFYTKYIENNRHYTDCKQDGKDCSKSLNDSIGYKNYKEIINVRKGLLSTNIEKISKIYDAFKSLCNLYNEIGDDNKNCKNYLYDDNEFVKKYNELNKDSGSTKDDAYCQVLSTLSNDYNNLKIFCDSNNIDCSNITFLTSTKTEGNGVQSSEESSGPSSEVTSSSSLITSKLIPVLLILGAIPIFLGIAYKYSLFGFRKRVQKHLREKLKK</sequence>
<dbReference type="InterPro" id="IPR006477">
    <property type="entry name" value="Yir_bir_cir"/>
</dbReference>